<accession>A0A8H3FVD7</accession>
<evidence type="ECO:0000313" key="1">
    <source>
        <dbReference type="EMBL" id="CAF9931444.1"/>
    </source>
</evidence>
<protein>
    <submittedName>
        <fullName evidence="1">Uncharacterized protein</fullName>
    </submittedName>
</protein>
<sequence length="571" mass="65087">MCERCTTIECAFGSRDPLPPRIASLDTEHRNSLAIEVEEMRTKDEHPNRANHLGSPGVTTPVLQPSASTSSGTCNSGVVILQKGVIVEPSATTVAAPSSGPSANVRWSDVVDLGSEAFQPRAISPPGDFAVAMPYSILLTITKNADILDALLLNCPDFATLFALVASCHTAKNAFERHSQGILKAMLGRMPQELQYLTVALIGINGSQVGDSESIKTLMETWLGMGPKPLAERLQRDPVEIIRKLALSFNAIDLFMEVIPKNCVNNFTDYKTVVASREGLDYWHVTQLSNKHPLLEQTEWSDIPDDTEWEVPGLPTPETGPQEIALPLSDGETYRLKRALLRYELFCALFYLGPDRYFDTRRHPHRFNQGRNSSRRKAFREEQIVFLKEYVNPWEIGELAVVTHFMYDLVRNAYFHKYKTLRYDEAYKFWYGRSGNRFHGRNRHVDHEKVAEEFDNHVVWFTSQGLSLLRRIYHDRKAGYAALTENHCAPRYRLAETFVPFDECANRRGYGFESDEKSVWKPRKIWPDTPGMELPSKGWLAKSPATDTRENTAYWGEKWMRKIGYFIWDRD</sequence>
<dbReference type="EMBL" id="CAJPDR010000307">
    <property type="protein sequence ID" value="CAF9931444.1"/>
    <property type="molecule type" value="Genomic_DNA"/>
</dbReference>
<comment type="caution">
    <text evidence="1">The sequence shown here is derived from an EMBL/GenBank/DDBJ whole genome shotgun (WGS) entry which is preliminary data.</text>
</comment>
<organism evidence="1 2">
    <name type="scientific">Alectoria fallacina</name>
    <dbReference type="NCBI Taxonomy" id="1903189"/>
    <lineage>
        <taxon>Eukaryota</taxon>
        <taxon>Fungi</taxon>
        <taxon>Dikarya</taxon>
        <taxon>Ascomycota</taxon>
        <taxon>Pezizomycotina</taxon>
        <taxon>Lecanoromycetes</taxon>
        <taxon>OSLEUM clade</taxon>
        <taxon>Lecanoromycetidae</taxon>
        <taxon>Lecanorales</taxon>
        <taxon>Lecanorineae</taxon>
        <taxon>Parmeliaceae</taxon>
        <taxon>Alectoria</taxon>
    </lineage>
</organism>
<dbReference type="Proteomes" id="UP000664203">
    <property type="component" value="Unassembled WGS sequence"/>
</dbReference>
<evidence type="ECO:0000313" key="2">
    <source>
        <dbReference type="Proteomes" id="UP000664203"/>
    </source>
</evidence>
<name>A0A8H3FVD7_9LECA</name>
<reference evidence="1" key="1">
    <citation type="submission" date="2021-03" db="EMBL/GenBank/DDBJ databases">
        <authorList>
            <person name="Tagirdzhanova G."/>
        </authorList>
    </citation>
    <scope>NUCLEOTIDE SEQUENCE</scope>
</reference>
<gene>
    <name evidence="1" type="ORF">ALECFALPRED_005010</name>
</gene>
<keyword evidence="2" id="KW-1185">Reference proteome</keyword>
<dbReference type="AlphaFoldDB" id="A0A8H3FVD7"/>
<proteinExistence type="predicted"/>
<dbReference type="OrthoDB" id="5304511at2759"/>